<gene>
    <name evidence="3" type="ORF">D0Z07_9066</name>
</gene>
<dbReference type="GO" id="GO:0046983">
    <property type="term" value="F:protein dimerization activity"/>
    <property type="evidence" value="ECO:0007669"/>
    <property type="project" value="InterPro"/>
</dbReference>
<dbReference type="Proteomes" id="UP000785200">
    <property type="component" value="Unassembled WGS sequence"/>
</dbReference>
<proteinExistence type="predicted"/>
<feature type="domain" description="BHLH" evidence="2">
    <location>
        <begin position="267"/>
        <end position="339"/>
    </location>
</feature>
<name>A0A9P6VDJ2_9HELO</name>
<evidence type="ECO:0000259" key="2">
    <source>
        <dbReference type="PROSITE" id="PS50888"/>
    </source>
</evidence>
<dbReference type="PANTHER" id="PTHR47336">
    <property type="entry name" value="TRANSCRIPTION FACTOR HMS1-RELATED"/>
    <property type="match status" value="1"/>
</dbReference>
<dbReference type="InterPro" id="IPR036638">
    <property type="entry name" value="HLH_DNA-bd_sf"/>
</dbReference>
<protein>
    <submittedName>
        <fullName evidence="3">Processed sterol regulatory element-binding 1</fullName>
    </submittedName>
</protein>
<dbReference type="EMBL" id="VNKQ01000020">
    <property type="protein sequence ID" value="KAG0645140.1"/>
    <property type="molecule type" value="Genomic_DNA"/>
</dbReference>
<feature type="region of interest" description="Disordered" evidence="1">
    <location>
        <begin position="213"/>
        <end position="273"/>
    </location>
</feature>
<sequence>MAACCQQPSADYFSTSPVQKSQNTNILRSPHLWEQGISEDLSLSPEQCDSSYSTLPSPIESPTTKYPDPYILPKGDLRQPYKADQIFDFGSCDDWASWDDHTDNALSPMTTDFFPEVKMEPSTPNMMGLELQPAANQFQNQPNGTDELSAVFGDDQMDAPLFQIADQPRENLYSTPLSWSPPSGSTGIRNPESYSFPATLSPRQQSRLIAQAMPSRSRTYPTSPSTASSPEPEQHPSGLKRKSTSYASEDDEEDSSHATSSERHLPVKKTAHNMIEKRYRTNLNDKIAALRDSVPSLRIITRRNARGEEVEEDLDGLTPAHKLNKATILSKATEYIAHIERRNKILTKETAALKSRIEAFEILMMAQEPPPPPQQPRNSRIQSRQPNNPMYGME</sequence>
<feature type="region of interest" description="Disordered" evidence="1">
    <location>
        <begin position="43"/>
        <end position="68"/>
    </location>
</feature>
<evidence type="ECO:0000256" key="1">
    <source>
        <dbReference type="SAM" id="MobiDB-lite"/>
    </source>
</evidence>
<feature type="compositionally biased region" description="Polar residues" evidence="1">
    <location>
        <begin position="44"/>
        <end position="64"/>
    </location>
</feature>
<dbReference type="AlphaFoldDB" id="A0A9P6VDJ2"/>
<dbReference type="Gene3D" id="4.10.280.10">
    <property type="entry name" value="Helix-loop-helix DNA-binding domain"/>
    <property type="match status" value="1"/>
</dbReference>
<dbReference type="InterPro" id="IPR011598">
    <property type="entry name" value="bHLH_dom"/>
</dbReference>
<feature type="region of interest" description="Disordered" evidence="1">
    <location>
        <begin position="1"/>
        <end position="20"/>
    </location>
</feature>
<evidence type="ECO:0000313" key="3">
    <source>
        <dbReference type="EMBL" id="KAG0645140.1"/>
    </source>
</evidence>
<evidence type="ECO:0000313" key="4">
    <source>
        <dbReference type="Proteomes" id="UP000785200"/>
    </source>
</evidence>
<reference evidence="3" key="1">
    <citation type="submission" date="2019-07" db="EMBL/GenBank/DDBJ databases">
        <title>Hyphodiscus hymeniophilus genome sequencing and assembly.</title>
        <authorList>
            <person name="Kramer G."/>
            <person name="Nodwell J."/>
        </authorList>
    </citation>
    <scope>NUCLEOTIDE SEQUENCE</scope>
    <source>
        <strain evidence="3">ATCC 34498</strain>
    </source>
</reference>
<dbReference type="PANTHER" id="PTHR47336:SF2">
    <property type="entry name" value="TRANSCRIPTION FACTOR HMS1-RELATED"/>
    <property type="match status" value="1"/>
</dbReference>
<feature type="region of interest" description="Disordered" evidence="1">
    <location>
        <begin position="173"/>
        <end position="201"/>
    </location>
</feature>
<dbReference type="CDD" id="cd11399">
    <property type="entry name" value="bHLHzip_scHMS1_like"/>
    <property type="match status" value="1"/>
</dbReference>
<feature type="compositionally biased region" description="Low complexity" evidence="1">
    <location>
        <begin position="214"/>
        <end position="231"/>
    </location>
</feature>
<dbReference type="SUPFAM" id="SSF47459">
    <property type="entry name" value="HLH, helix-loop-helix DNA-binding domain"/>
    <property type="match status" value="1"/>
</dbReference>
<organism evidence="3 4">
    <name type="scientific">Hyphodiscus hymeniophilus</name>
    <dbReference type="NCBI Taxonomy" id="353542"/>
    <lineage>
        <taxon>Eukaryota</taxon>
        <taxon>Fungi</taxon>
        <taxon>Dikarya</taxon>
        <taxon>Ascomycota</taxon>
        <taxon>Pezizomycotina</taxon>
        <taxon>Leotiomycetes</taxon>
        <taxon>Helotiales</taxon>
        <taxon>Hyphodiscaceae</taxon>
        <taxon>Hyphodiscus</taxon>
    </lineage>
</organism>
<accession>A0A9P6VDJ2</accession>
<dbReference type="OrthoDB" id="2133190at2759"/>
<keyword evidence="4" id="KW-1185">Reference proteome</keyword>
<dbReference type="Pfam" id="PF00010">
    <property type="entry name" value="HLH"/>
    <property type="match status" value="1"/>
</dbReference>
<dbReference type="PROSITE" id="PS50888">
    <property type="entry name" value="BHLH"/>
    <property type="match status" value="1"/>
</dbReference>
<dbReference type="InterPro" id="IPR052099">
    <property type="entry name" value="Regulatory_TF_Diverse"/>
</dbReference>
<comment type="caution">
    <text evidence="3">The sequence shown here is derived from an EMBL/GenBank/DDBJ whole genome shotgun (WGS) entry which is preliminary data.</text>
</comment>
<feature type="region of interest" description="Disordered" evidence="1">
    <location>
        <begin position="366"/>
        <end position="394"/>
    </location>
</feature>
<dbReference type="SMART" id="SM00353">
    <property type="entry name" value="HLH"/>
    <property type="match status" value="1"/>
</dbReference>
<feature type="compositionally biased region" description="Low complexity" evidence="1">
    <location>
        <begin position="376"/>
        <end position="386"/>
    </location>
</feature>